<evidence type="ECO:0000256" key="2">
    <source>
        <dbReference type="SAM" id="Phobius"/>
    </source>
</evidence>
<accession>B2JWV5</accession>
<evidence type="ECO:0008006" key="5">
    <source>
        <dbReference type="Google" id="ProtNLM"/>
    </source>
</evidence>
<feature type="transmembrane region" description="Helical" evidence="2">
    <location>
        <begin position="84"/>
        <end position="109"/>
    </location>
</feature>
<dbReference type="HOGENOM" id="CLU_784523_0_0_4"/>
<dbReference type="Proteomes" id="UP000001192">
    <property type="component" value="Plasmid pBPHY01"/>
</dbReference>
<feature type="region of interest" description="Disordered" evidence="1">
    <location>
        <begin position="156"/>
        <end position="284"/>
    </location>
</feature>
<gene>
    <name evidence="3" type="ordered locus">Bphy_6402</name>
</gene>
<feature type="compositionally biased region" description="Polar residues" evidence="1">
    <location>
        <begin position="330"/>
        <end position="344"/>
    </location>
</feature>
<feature type="region of interest" description="Disordered" evidence="1">
    <location>
        <begin position="1"/>
        <end position="50"/>
    </location>
</feature>
<organism evidence="3 4">
    <name type="scientific">Paraburkholderia phymatum (strain DSM 17167 / CIP 108236 / LMG 21445 / STM815)</name>
    <name type="common">Burkholderia phymatum</name>
    <dbReference type="NCBI Taxonomy" id="391038"/>
    <lineage>
        <taxon>Bacteria</taxon>
        <taxon>Pseudomonadati</taxon>
        <taxon>Pseudomonadota</taxon>
        <taxon>Betaproteobacteria</taxon>
        <taxon>Burkholderiales</taxon>
        <taxon>Burkholderiaceae</taxon>
        <taxon>Paraburkholderia</taxon>
    </lineage>
</organism>
<dbReference type="KEGG" id="bph:Bphy_6402"/>
<dbReference type="OrthoDB" id="9114999at2"/>
<dbReference type="AlphaFoldDB" id="B2JWV5"/>
<keyword evidence="4" id="KW-1185">Reference proteome</keyword>
<keyword evidence="3" id="KW-0614">Plasmid</keyword>
<geneLocation type="plasmid" evidence="3 4">
    <name>pBPHY01</name>
</geneLocation>
<evidence type="ECO:0000313" key="4">
    <source>
        <dbReference type="Proteomes" id="UP000001192"/>
    </source>
</evidence>
<reference evidence="4" key="1">
    <citation type="journal article" date="2014" name="Stand. Genomic Sci.">
        <title>Complete genome sequence of Burkholderia phymatum STM815(T), a broad host range and efficient nitrogen-fixing symbiont of Mimosa species.</title>
        <authorList>
            <person name="Moulin L."/>
            <person name="Klonowska A."/>
            <person name="Caroline B."/>
            <person name="Booth K."/>
            <person name="Vriezen J.A."/>
            <person name="Melkonian R."/>
            <person name="James E.K."/>
            <person name="Young J.P."/>
            <person name="Bena G."/>
            <person name="Hauser L."/>
            <person name="Land M."/>
            <person name="Kyrpides N."/>
            <person name="Bruce D."/>
            <person name="Chain P."/>
            <person name="Copeland A."/>
            <person name="Pitluck S."/>
            <person name="Woyke T."/>
            <person name="Lizotte-Waniewski M."/>
            <person name="Bristow J."/>
            <person name="Riley M."/>
        </authorList>
    </citation>
    <scope>NUCLEOTIDE SEQUENCE [LARGE SCALE GENOMIC DNA]</scope>
    <source>
        <strain evidence="4">DSM 17167 / CIP 108236 / LMG 21445 / STM815</strain>
        <plasmid evidence="4">Plasmid pBPHY01</plasmid>
    </source>
</reference>
<feature type="compositionally biased region" description="Polar residues" evidence="1">
    <location>
        <begin position="12"/>
        <end position="22"/>
    </location>
</feature>
<feature type="compositionally biased region" description="Polar residues" evidence="1">
    <location>
        <begin position="162"/>
        <end position="176"/>
    </location>
</feature>
<keyword evidence="2" id="KW-0472">Membrane</keyword>
<dbReference type="EMBL" id="CP001045">
    <property type="protein sequence ID" value="ACC75432.1"/>
    <property type="molecule type" value="Genomic_DNA"/>
</dbReference>
<protein>
    <recommendedName>
        <fullName evidence="5">Transmembrane protein</fullName>
    </recommendedName>
</protein>
<evidence type="ECO:0000256" key="1">
    <source>
        <dbReference type="SAM" id="MobiDB-lite"/>
    </source>
</evidence>
<keyword evidence="2" id="KW-1133">Transmembrane helix</keyword>
<evidence type="ECO:0000313" key="3">
    <source>
        <dbReference type="EMBL" id="ACC75432.1"/>
    </source>
</evidence>
<dbReference type="RefSeq" id="WP_012405591.1">
    <property type="nucleotide sequence ID" value="NC_010625.1"/>
</dbReference>
<name>B2JWV5_PARP8</name>
<proteinExistence type="predicted"/>
<feature type="region of interest" description="Disordered" evidence="1">
    <location>
        <begin position="301"/>
        <end position="351"/>
    </location>
</feature>
<sequence>MGIIRKRLATSREPSSATQDDAPTNGDPARPLDECAPSTPLASGPSVKRSKRANDITRPLVIVRVRSRPRQLAPPIDKTGAPDWSLSAGVAIVLFGFAIAFGTYVTLTAREAAQTQLRRFAKHEEPRPAAQPAQRELVLPAIPAAQIAEVPSRAAEIPAASKTATIDTQPSHTPSAPSVAVARNKPPDTGRSPTDASTVAPAKPATKRNDPPATPALAHQAPRSTDEQASTGTSTRTGTGTGTGTGTSAMRAHAASPAPKTNRASPTTAGLPLASAQGSPPLHNERTVHEPAITRPLARTAAATTAPRDNVPNVSETPAIPAAAAPAQPHGQTEITASLQSTVNRELFRRH</sequence>
<feature type="compositionally biased region" description="Low complexity" evidence="1">
    <location>
        <begin position="318"/>
        <end position="329"/>
    </location>
</feature>
<keyword evidence="2" id="KW-0812">Transmembrane</keyword>